<dbReference type="Gene3D" id="2.170.140.10">
    <property type="entry name" value="Chitin binding domain"/>
    <property type="match status" value="1"/>
</dbReference>
<dbReference type="EMBL" id="JXLN01007805">
    <property type="protein sequence ID" value="KPM04228.1"/>
    <property type="molecule type" value="Genomic_DNA"/>
</dbReference>
<dbReference type="InterPro" id="IPR052976">
    <property type="entry name" value="Scoloptoxin-like"/>
</dbReference>
<proteinExistence type="predicted"/>
<dbReference type="SUPFAM" id="SSF57625">
    <property type="entry name" value="Invertebrate chitin-binding proteins"/>
    <property type="match status" value="1"/>
</dbReference>
<dbReference type="PANTHER" id="PTHR22933:SF44">
    <property type="entry name" value="RE15157P"/>
    <property type="match status" value="1"/>
</dbReference>
<evidence type="ECO:0000256" key="1">
    <source>
        <dbReference type="SAM" id="MobiDB-lite"/>
    </source>
</evidence>
<evidence type="ECO:0000313" key="3">
    <source>
        <dbReference type="Proteomes" id="UP000616769"/>
    </source>
</evidence>
<name>A0A131ZZD9_SARSC</name>
<organism evidence="2 3">
    <name type="scientific">Sarcoptes scabiei</name>
    <name type="common">Itch mite</name>
    <name type="synonym">Acarus scabiei</name>
    <dbReference type="NCBI Taxonomy" id="52283"/>
    <lineage>
        <taxon>Eukaryota</taxon>
        <taxon>Metazoa</taxon>
        <taxon>Ecdysozoa</taxon>
        <taxon>Arthropoda</taxon>
        <taxon>Chelicerata</taxon>
        <taxon>Arachnida</taxon>
        <taxon>Acari</taxon>
        <taxon>Acariformes</taxon>
        <taxon>Sarcoptiformes</taxon>
        <taxon>Astigmata</taxon>
        <taxon>Psoroptidia</taxon>
        <taxon>Sarcoptoidea</taxon>
        <taxon>Sarcoptidae</taxon>
        <taxon>Sarcoptinae</taxon>
        <taxon>Sarcoptes</taxon>
    </lineage>
</organism>
<reference evidence="2 3" key="1">
    <citation type="journal article" date="2015" name="Parasit. Vectors">
        <title>Draft genome of the scabies mite.</title>
        <authorList>
            <person name="Rider S.D.Jr."/>
            <person name="Morgan M.S."/>
            <person name="Arlian L.G."/>
        </authorList>
    </citation>
    <scope>NUCLEOTIDE SEQUENCE [LARGE SCALE GENOMIC DNA]</scope>
    <source>
        <strain evidence="2">Arlian Lab</strain>
    </source>
</reference>
<dbReference type="InterPro" id="IPR002557">
    <property type="entry name" value="Chitin-bd_dom"/>
</dbReference>
<dbReference type="SMART" id="SM00494">
    <property type="entry name" value="ChtBD2"/>
    <property type="match status" value="1"/>
</dbReference>
<feature type="region of interest" description="Disordered" evidence="1">
    <location>
        <begin position="345"/>
        <end position="381"/>
    </location>
</feature>
<dbReference type="VEuPathDB" id="VectorBase:SSCA007942"/>
<dbReference type="AlphaFoldDB" id="A0A131ZZD9"/>
<feature type="compositionally biased region" description="Polar residues" evidence="1">
    <location>
        <begin position="479"/>
        <end position="492"/>
    </location>
</feature>
<evidence type="ECO:0000313" key="2">
    <source>
        <dbReference type="EMBL" id="KPM04228.1"/>
    </source>
</evidence>
<gene>
    <name evidence="2" type="ORF">QR98_0026710</name>
</gene>
<dbReference type="OrthoDB" id="6364363at2759"/>
<dbReference type="GO" id="GO:0005576">
    <property type="term" value="C:extracellular region"/>
    <property type="evidence" value="ECO:0007669"/>
    <property type="project" value="InterPro"/>
</dbReference>
<dbReference type="PANTHER" id="PTHR22933">
    <property type="entry name" value="FI18007P1-RELATED"/>
    <property type="match status" value="1"/>
</dbReference>
<feature type="region of interest" description="Disordered" evidence="1">
    <location>
        <begin position="1"/>
        <end position="33"/>
    </location>
</feature>
<feature type="region of interest" description="Disordered" evidence="1">
    <location>
        <begin position="394"/>
        <end position="510"/>
    </location>
</feature>
<dbReference type="InterPro" id="IPR036508">
    <property type="entry name" value="Chitin-bd_dom_sf"/>
</dbReference>
<feature type="compositionally biased region" description="Basic and acidic residues" evidence="1">
    <location>
        <begin position="415"/>
        <end position="425"/>
    </location>
</feature>
<dbReference type="Pfam" id="PF01607">
    <property type="entry name" value="CBM_14"/>
    <property type="match status" value="1"/>
</dbReference>
<comment type="caution">
    <text evidence="2">The sequence shown here is derived from an EMBL/GenBank/DDBJ whole genome shotgun (WGS) entry which is preliminary data.</text>
</comment>
<feature type="compositionally biased region" description="Basic and acidic residues" evidence="1">
    <location>
        <begin position="395"/>
        <end position="406"/>
    </location>
</feature>
<sequence>MRSEQNLGLENDEEDHLERSAIDRPQSSKSINIVDFNEDTITDESYPSQSPRFDPLIRSNENNLLIPIDSNESSRLNQRDDNAIKNGLNSEQTGGKRFNWMTDRNDDHSQPQQLNSHQLFAKDLENVANPSLNNDSKDRDDIVAETIEENKQNEINLTSNESNDVVPIDNDTIGDDILDDIDGDSLPIDYQPLDDDYENFDNLDWMNSTNRLKREVLRGQNYHYQRGYELSRLRQENRLRNDPLSSRPKQFFVREYHQGRDVPKELLRLAKVNDNTPRYPQNTAELIASVNYGGDSGPGVEQIRDTELNLGVRFDEKIKDDLNRIVPYDPSKQFGERLRPLRPPLYGGGNITRTSAVDSISPDGRNRLNENFPNRSKNPADEYLDKIRRLYPHLFPDDSGDRERGNQDASLGRFDSGDPFRHHDPLYLYPFNQSDGQGGRDQINNLGPKDRQGYPIYRSPYETPSHPSTAVGGLPGESPTFTSPSQEGTSAGTKPVDDGNRNDPSLYDRLGGSGRYPFDRALWPYNQPYPNVYIPPPYRPSAGDQARAYYPSIPTLGTPASAYPSRFPGRLLSSLTLYPGIRNSTYPGFPGYIGFDYPGYSSVPFTGFRCDLQPYRVGYYADVAAGCQAFHVCQRDGRMDSFLCPNGTLFHQKVMTCDWWYLVNCPSSPSYYYLNGRIGVLPPLPATLSRF</sequence>
<protein>
    <submittedName>
        <fullName evidence="2">Uncharacterized protein</fullName>
    </submittedName>
</protein>
<dbReference type="Proteomes" id="UP000616769">
    <property type="component" value="Unassembled WGS sequence"/>
</dbReference>
<accession>A0A131ZZD9</accession>
<dbReference type="GO" id="GO:0008061">
    <property type="term" value="F:chitin binding"/>
    <property type="evidence" value="ECO:0007669"/>
    <property type="project" value="InterPro"/>
</dbReference>
<dbReference type="PROSITE" id="PS50940">
    <property type="entry name" value="CHIT_BIND_II"/>
    <property type="match status" value="1"/>
</dbReference>